<feature type="transmembrane region" description="Helical" evidence="1">
    <location>
        <begin position="275"/>
        <end position="294"/>
    </location>
</feature>
<evidence type="ECO:0000256" key="1">
    <source>
        <dbReference type="SAM" id="Phobius"/>
    </source>
</evidence>
<feature type="transmembrane region" description="Helical" evidence="1">
    <location>
        <begin position="51"/>
        <end position="73"/>
    </location>
</feature>
<feature type="transmembrane region" description="Helical" evidence="1">
    <location>
        <begin position="23"/>
        <end position="45"/>
    </location>
</feature>
<dbReference type="GO" id="GO:0008643">
    <property type="term" value="P:carbohydrate transport"/>
    <property type="evidence" value="ECO:0007669"/>
    <property type="project" value="InterPro"/>
</dbReference>
<dbReference type="PANTHER" id="PTHR11328">
    <property type="entry name" value="MAJOR FACILITATOR SUPERFAMILY DOMAIN-CONTAINING PROTEIN"/>
    <property type="match status" value="1"/>
</dbReference>
<dbReference type="CDD" id="cd17332">
    <property type="entry name" value="MFS_MelB_like"/>
    <property type="match status" value="1"/>
</dbReference>
<dbReference type="GO" id="GO:0006814">
    <property type="term" value="P:sodium ion transport"/>
    <property type="evidence" value="ECO:0007669"/>
    <property type="project" value="InterPro"/>
</dbReference>
<keyword evidence="3" id="KW-1185">Reference proteome</keyword>
<feature type="transmembrane region" description="Helical" evidence="1">
    <location>
        <begin position="122"/>
        <end position="139"/>
    </location>
</feature>
<dbReference type="AlphaFoldDB" id="A0A4Y8LIM5"/>
<feature type="transmembrane region" description="Helical" evidence="1">
    <location>
        <begin position="244"/>
        <end position="269"/>
    </location>
</feature>
<feature type="transmembrane region" description="Helical" evidence="1">
    <location>
        <begin position="160"/>
        <end position="182"/>
    </location>
</feature>
<comment type="caution">
    <text evidence="2">The sequence shown here is derived from an EMBL/GenBank/DDBJ whole genome shotgun (WGS) entry which is preliminary data.</text>
</comment>
<gene>
    <name evidence="2" type="ORF">E2626_08180</name>
</gene>
<dbReference type="GO" id="GO:0015293">
    <property type="term" value="F:symporter activity"/>
    <property type="evidence" value="ECO:0007669"/>
    <property type="project" value="InterPro"/>
</dbReference>
<dbReference type="EMBL" id="SORX01000004">
    <property type="protein sequence ID" value="TFE01541.1"/>
    <property type="molecule type" value="Genomic_DNA"/>
</dbReference>
<protein>
    <submittedName>
        <fullName evidence="2">MFS transporter</fullName>
    </submittedName>
</protein>
<feature type="transmembrane region" description="Helical" evidence="1">
    <location>
        <begin position="330"/>
        <end position="358"/>
    </location>
</feature>
<dbReference type="NCBIfam" id="TIGR00792">
    <property type="entry name" value="gph"/>
    <property type="match status" value="1"/>
</dbReference>
<dbReference type="SUPFAM" id="SSF103473">
    <property type="entry name" value="MFS general substrate transporter"/>
    <property type="match status" value="1"/>
</dbReference>
<dbReference type="Gene3D" id="1.20.1250.20">
    <property type="entry name" value="MFS general substrate transporter like domains"/>
    <property type="match status" value="1"/>
</dbReference>
<dbReference type="PANTHER" id="PTHR11328:SF43">
    <property type="entry name" value="SULFOQUINOVOSE IMPORTER-RELATED"/>
    <property type="match status" value="1"/>
</dbReference>
<dbReference type="InterPro" id="IPR001927">
    <property type="entry name" value="Na/Gal_symport"/>
</dbReference>
<sequence length="462" mass="51396">METIKPAVQKEINKNELIKNKEIASYFGYGFGQCISFGLVGSYILFFYTDILGISAAAASIIFLVARTWDAINDPMMASIMDTKHSKHGKFRPYLKYMPFFIAAITILCFLPLTGLSDTSKIIFAGSTYILWGMIYTVSDVPYWSLSTVMSQDTQQRTKLITFANMGVFAGIGLSPVLFIPLTELLGQGDQGRGYFLATVVLMVIAVPIMLNGFKNTKERVEPPKTKVKISDAFRAIKANKPMFAILVVFFCNVFMNITQALNVFFFTYNMGNASLMSIFGIISLASCIGFFVIPKLTRRFKKKHLLMAIVAADILIRFVWFSVGYSSVAVTFTFITITMILYTATGPLISSMLAETIEYTELKTGKRSEAITFSGQTFTGKLSIAIAGGLTGVILTIINYAPNQAQTTSTMDALFFVIVLLPALGSLIRLIVMYFYSYTEDEYNQIVIKLEERKLKENAAH</sequence>
<evidence type="ECO:0000313" key="3">
    <source>
        <dbReference type="Proteomes" id="UP000297776"/>
    </source>
</evidence>
<dbReference type="Proteomes" id="UP000297776">
    <property type="component" value="Unassembled WGS sequence"/>
</dbReference>
<feature type="transmembrane region" description="Helical" evidence="1">
    <location>
        <begin position="194"/>
        <end position="214"/>
    </location>
</feature>
<keyword evidence="1" id="KW-0812">Transmembrane</keyword>
<dbReference type="RefSeq" id="WP_134381259.1">
    <property type="nucleotide sequence ID" value="NZ_SORX01000004.1"/>
</dbReference>
<feature type="transmembrane region" description="Helical" evidence="1">
    <location>
        <begin position="94"/>
        <end position="116"/>
    </location>
</feature>
<dbReference type="Pfam" id="PF13347">
    <property type="entry name" value="MFS_2"/>
    <property type="match status" value="1"/>
</dbReference>
<evidence type="ECO:0000313" key="2">
    <source>
        <dbReference type="EMBL" id="TFE01541.1"/>
    </source>
</evidence>
<feature type="transmembrane region" description="Helical" evidence="1">
    <location>
        <begin position="414"/>
        <end position="437"/>
    </location>
</feature>
<organism evidence="2 3">
    <name type="scientific">Jeotgalibacillus salarius</name>
    <dbReference type="NCBI Taxonomy" id="546023"/>
    <lineage>
        <taxon>Bacteria</taxon>
        <taxon>Bacillati</taxon>
        <taxon>Bacillota</taxon>
        <taxon>Bacilli</taxon>
        <taxon>Bacillales</taxon>
        <taxon>Caryophanaceae</taxon>
        <taxon>Jeotgalibacillus</taxon>
    </lineage>
</organism>
<reference evidence="2 3" key="1">
    <citation type="submission" date="2019-03" db="EMBL/GenBank/DDBJ databases">
        <authorList>
            <person name="Yang Y."/>
        </authorList>
    </citation>
    <scope>NUCLEOTIDE SEQUENCE [LARGE SCALE GENOMIC DNA]</scope>
    <source>
        <strain evidence="2 3">ASL-1</strain>
    </source>
</reference>
<proteinExistence type="predicted"/>
<keyword evidence="1" id="KW-0472">Membrane</keyword>
<name>A0A4Y8LIM5_9BACL</name>
<dbReference type="InterPro" id="IPR039672">
    <property type="entry name" value="MFS_2"/>
</dbReference>
<accession>A0A4Y8LIM5</accession>
<dbReference type="OrthoDB" id="9764596at2"/>
<dbReference type="GO" id="GO:0005886">
    <property type="term" value="C:plasma membrane"/>
    <property type="evidence" value="ECO:0007669"/>
    <property type="project" value="TreeGrafter"/>
</dbReference>
<feature type="transmembrane region" description="Helical" evidence="1">
    <location>
        <begin position="379"/>
        <end position="402"/>
    </location>
</feature>
<keyword evidence="1" id="KW-1133">Transmembrane helix</keyword>
<dbReference type="InterPro" id="IPR036259">
    <property type="entry name" value="MFS_trans_sf"/>
</dbReference>